<dbReference type="EMBL" id="JASSZA010000021">
    <property type="protein sequence ID" value="KAK2085036.1"/>
    <property type="molecule type" value="Genomic_DNA"/>
</dbReference>
<accession>A0ABQ9TJW1</accession>
<keyword evidence="2" id="KW-1185">Reference proteome</keyword>
<organism evidence="1 2">
    <name type="scientific">Saguinus oedipus</name>
    <name type="common">Cotton-top tamarin</name>
    <name type="synonym">Oedipomidas oedipus</name>
    <dbReference type="NCBI Taxonomy" id="9490"/>
    <lineage>
        <taxon>Eukaryota</taxon>
        <taxon>Metazoa</taxon>
        <taxon>Chordata</taxon>
        <taxon>Craniata</taxon>
        <taxon>Vertebrata</taxon>
        <taxon>Euteleostomi</taxon>
        <taxon>Mammalia</taxon>
        <taxon>Eutheria</taxon>
        <taxon>Euarchontoglires</taxon>
        <taxon>Primates</taxon>
        <taxon>Haplorrhini</taxon>
        <taxon>Platyrrhini</taxon>
        <taxon>Cebidae</taxon>
        <taxon>Callitrichinae</taxon>
        <taxon>Saguinus</taxon>
    </lineage>
</organism>
<name>A0ABQ9TJW1_SAGOE</name>
<comment type="caution">
    <text evidence="1">The sequence shown here is derived from an EMBL/GenBank/DDBJ whole genome shotgun (WGS) entry which is preliminary data.</text>
</comment>
<evidence type="ECO:0000313" key="2">
    <source>
        <dbReference type="Proteomes" id="UP001266305"/>
    </source>
</evidence>
<proteinExistence type="predicted"/>
<reference evidence="1 2" key="1">
    <citation type="submission" date="2023-05" db="EMBL/GenBank/DDBJ databases">
        <title>B98-5 Cell Line De Novo Hybrid Assembly: An Optical Mapping Approach.</title>
        <authorList>
            <person name="Kananen K."/>
            <person name="Auerbach J.A."/>
            <person name="Kautto E."/>
            <person name="Blachly J.S."/>
        </authorList>
    </citation>
    <scope>NUCLEOTIDE SEQUENCE [LARGE SCALE GENOMIC DNA]</scope>
    <source>
        <strain evidence="1">B95-8</strain>
        <tissue evidence="1">Cell line</tissue>
    </source>
</reference>
<protein>
    <submittedName>
        <fullName evidence="1">Uncharacterized protein</fullName>
    </submittedName>
</protein>
<sequence>MWVGGIWEELVGDVLRDTLSEEEDDDFRLEAAEAKLLWFEPNGHLDLSVWSSKTP</sequence>
<evidence type="ECO:0000313" key="1">
    <source>
        <dbReference type="EMBL" id="KAK2085036.1"/>
    </source>
</evidence>
<dbReference type="Proteomes" id="UP001266305">
    <property type="component" value="Unassembled WGS sequence"/>
</dbReference>
<gene>
    <name evidence="1" type="ORF">P7K49_036336</name>
</gene>